<comment type="function">
    <text evidence="4">Has nucleotide phosphatase activity towards ATP, GTP, CTP, TTP and UTP. May hydrolyze nucleoside diphosphates with lower efficiency.</text>
</comment>
<sequence>MKIIITGRPGVGKSTFFEKLISELRENNLLVGGIKAPEVREHGVRVGFKVIDLLSGEKAWLAKKSIPGSVRIGSYTVLVEEASRIIETALRRALGEASVIGIDEVGPMELKIPVFKPLLLEILDSGKPVILVVHYRLTDRDVLGRLSDAEKIVLTMENREHVKSSTKGLINKVIEALAPSRS</sequence>
<dbReference type="RefSeq" id="WP_012608479.1">
    <property type="nucleotide sequence ID" value="NC_011766.1"/>
</dbReference>
<evidence type="ECO:0000313" key="5">
    <source>
        <dbReference type="EMBL" id="ACL11138.1"/>
    </source>
</evidence>
<keyword evidence="5" id="KW-0808">Transferase</keyword>
<organism evidence="5 6">
    <name type="scientific">Desulfurococcus amylolyticus (strain DSM 18924 / JCM 16383 / VKM B-2413 / 1221n)</name>
    <name type="common">Desulfurococcus kamchatkensis</name>
    <dbReference type="NCBI Taxonomy" id="490899"/>
    <lineage>
        <taxon>Archaea</taxon>
        <taxon>Thermoproteota</taxon>
        <taxon>Thermoprotei</taxon>
        <taxon>Desulfurococcales</taxon>
        <taxon>Desulfurococcaceae</taxon>
        <taxon>Desulfurococcus</taxon>
    </lineage>
</organism>
<dbReference type="AlphaFoldDB" id="B8D4V7"/>
<name>B8D4V7_DESA1</name>
<dbReference type="eggNOG" id="arCOG01034">
    <property type="taxonomic scope" value="Archaea"/>
</dbReference>
<keyword evidence="5" id="KW-0418">Kinase</keyword>
<dbReference type="GeneID" id="7170964"/>
<dbReference type="NCBIfam" id="NF010248">
    <property type="entry name" value="PRK13695.1"/>
    <property type="match status" value="1"/>
</dbReference>
<dbReference type="PANTHER" id="PTHR43146:SF1">
    <property type="entry name" value="CANCER-RELATED NUCLEOSIDE-TRIPHOSPHATASE"/>
    <property type="match status" value="1"/>
</dbReference>
<comment type="catalytic activity">
    <reaction evidence="4">
        <text>a ribonucleoside 5'-triphosphate + H2O = a ribonucleoside 5'-diphosphate + phosphate + H(+)</text>
        <dbReference type="Rhea" id="RHEA:23680"/>
        <dbReference type="ChEBI" id="CHEBI:15377"/>
        <dbReference type="ChEBI" id="CHEBI:15378"/>
        <dbReference type="ChEBI" id="CHEBI:43474"/>
        <dbReference type="ChEBI" id="CHEBI:57930"/>
        <dbReference type="ChEBI" id="CHEBI:61557"/>
        <dbReference type="EC" id="3.6.1.15"/>
    </reaction>
</comment>
<dbReference type="InterPro" id="IPR004948">
    <property type="entry name" value="Nuc-triphosphatase_THEP1"/>
</dbReference>
<evidence type="ECO:0000256" key="2">
    <source>
        <dbReference type="ARBA" id="ARBA00022801"/>
    </source>
</evidence>
<accession>B8D4V7</accession>
<feature type="binding site" evidence="4">
    <location>
        <begin position="7"/>
        <end position="14"/>
    </location>
    <ligand>
        <name>ATP</name>
        <dbReference type="ChEBI" id="CHEBI:30616"/>
    </ligand>
</feature>
<comment type="similarity">
    <text evidence="4">Belongs to the THEP1 NTPase family.</text>
</comment>
<dbReference type="HAMAP" id="MF_00796">
    <property type="entry name" value="NTPase_1"/>
    <property type="match status" value="1"/>
</dbReference>
<dbReference type="PANTHER" id="PTHR43146">
    <property type="entry name" value="CANCER-RELATED NUCLEOSIDE-TRIPHOSPHATASE"/>
    <property type="match status" value="1"/>
</dbReference>
<dbReference type="CDD" id="cd19482">
    <property type="entry name" value="RecA-like_Thep1"/>
    <property type="match status" value="1"/>
</dbReference>
<dbReference type="GO" id="GO:0005524">
    <property type="term" value="F:ATP binding"/>
    <property type="evidence" value="ECO:0007669"/>
    <property type="project" value="UniProtKB-UniRule"/>
</dbReference>
<gene>
    <name evidence="5" type="ordered locus">DKAM_0812</name>
</gene>
<keyword evidence="3 4" id="KW-0067">ATP-binding</keyword>
<dbReference type="Proteomes" id="UP000006903">
    <property type="component" value="Chromosome"/>
</dbReference>
<dbReference type="EC" id="3.6.1.15" evidence="4"/>
<keyword evidence="2 4" id="KW-0378">Hydrolase</keyword>
<evidence type="ECO:0000256" key="4">
    <source>
        <dbReference type="HAMAP-Rule" id="MF_00796"/>
    </source>
</evidence>
<dbReference type="GO" id="GO:0017111">
    <property type="term" value="F:ribonucleoside triphosphate phosphatase activity"/>
    <property type="evidence" value="ECO:0007669"/>
    <property type="project" value="UniProtKB-UniRule"/>
</dbReference>
<dbReference type="KEGG" id="dka:DKAM_0812"/>
<dbReference type="GO" id="GO:0016301">
    <property type="term" value="F:kinase activity"/>
    <property type="evidence" value="ECO:0007669"/>
    <property type="project" value="UniProtKB-KW"/>
</dbReference>
<dbReference type="Gene3D" id="3.40.50.300">
    <property type="entry name" value="P-loop containing nucleotide triphosphate hydrolases"/>
    <property type="match status" value="1"/>
</dbReference>
<protein>
    <recommendedName>
        <fullName evidence="4">Nucleoside-triphosphatase DKAM_0812</fullName>
        <shortName evidence="4">NTPase</shortName>
        <ecNumber evidence="4">3.6.1.15</ecNumber>
    </recommendedName>
    <alternativeName>
        <fullName evidence="4">Nucleoside triphosphate phosphohydrolase</fullName>
    </alternativeName>
</protein>
<keyword evidence="1 4" id="KW-0547">Nucleotide-binding</keyword>
<dbReference type="Pfam" id="PF03266">
    <property type="entry name" value="NTPase_1"/>
    <property type="match status" value="1"/>
</dbReference>
<dbReference type="STRING" id="490899.DKAM_0812"/>
<evidence type="ECO:0000313" key="6">
    <source>
        <dbReference type="Proteomes" id="UP000006903"/>
    </source>
</evidence>
<dbReference type="HOGENOM" id="CLU_103145_1_1_2"/>
<dbReference type="InterPro" id="IPR027417">
    <property type="entry name" value="P-loop_NTPase"/>
</dbReference>
<proteinExistence type="inferred from homology"/>
<evidence type="ECO:0000256" key="3">
    <source>
        <dbReference type="ARBA" id="ARBA00022840"/>
    </source>
</evidence>
<feature type="binding site" evidence="4">
    <location>
        <begin position="99"/>
        <end position="106"/>
    </location>
    <ligand>
        <name>ATP</name>
        <dbReference type="ChEBI" id="CHEBI:30616"/>
    </ligand>
</feature>
<dbReference type="SUPFAM" id="SSF52540">
    <property type="entry name" value="P-loop containing nucleoside triphosphate hydrolases"/>
    <property type="match status" value="1"/>
</dbReference>
<dbReference type="EMBL" id="CP001140">
    <property type="protein sequence ID" value="ACL11138.1"/>
    <property type="molecule type" value="Genomic_DNA"/>
</dbReference>
<reference evidence="5 6" key="1">
    <citation type="journal article" date="2009" name="J. Bacteriol.">
        <title>Complete genome sequence of the anaerobic, protein-degrading hyperthermophilic crenarchaeon Desulfurococcus kamchatkensis.</title>
        <authorList>
            <person name="Ravin N.V."/>
            <person name="Mardanov A.V."/>
            <person name="Beletsky A.V."/>
            <person name="Kublanov I.V."/>
            <person name="Kolganova T.V."/>
            <person name="Lebedinsky A.V."/>
            <person name="Chernyh N.A."/>
            <person name="Bonch-Osmolovskaya E.A."/>
            <person name="Skryabin K.G."/>
        </authorList>
    </citation>
    <scope>NUCLEOTIDE SEQUENCE [LARGE SCALE GENOMIC DNA]</scope>
    <source>
        <strain evidence="6">DSM 18924 / JCM 16383 / VKM B-2413 / 1221n</strain>
    </source>
</reference>
<evidence type="ECO:0000256" key="1">
    <source>
        <dbReference type="ARBA" id="ARBA00022741"/>
    </source>
</evidence>